<evidence type="ECO:0000313" key="7">
    <source>
        <dbReference type="EMBL" id="GET04340.1"/>
    </source>
</evidence>
<feature type="compositionally biased region" description="Acidic residues" evidence="5">
    <location>
        <begin position="1"/>
        <end position="24"/>
    </location>
</feature>
<keyword evidence="2 4" id="KW-0863">Zinc-finger</keyword>
<evidence type="ECO:0000259" key="6">
    <source>
        <dbReference type="PROSITE" id="PS50808"/>
    </source>
</evidence>
<dbReference type="InterPro" id="IPR012337">
    <property type="entry name" value="RNaseH-like_sf"/>
</dbReference>
<evidence type="ECO:0000256" key="4">
    <source>
        <dbReference type="PROSITE-ProRule" id="PRU00027"/>
    </source>
</evidence>
<proteinExistence type="predicted"/>
<gene>
    <name evidence="7" type="ORF">RCL2_003064300</name>
</gene>
<dbReference type="EMBL" id="BLAL01000356">
    <property type="protein sequence ID" value="GET04340.1"/>
    <property type="molecule type" value="Genomic_DNA"/>
</dbReference>
<dbReference type="OrthoDB" id="3252425at2759"/>
<dbReference type="InterPro" id="IPR036236">
    <property type="entry name" value="Znf_C2H2_sf"/>
</dbReference>
<feature type="region of interest" description="Disordered" evidence="5">
    <location>
        <begin position="1"/>
        <end position="81"/>
    </location>
</feature>
<reference evidence="7" key="1">
    <citation type="submission" date="2019-10" db="EMBL/GenBank/DDBJ databases">
        <title>Conservation and host-specific expression of non-tandemly repeated heterogenous ribosome RNA gene in arbuscular mycorrhizal fungi.</title>
        <authorList>
            <person name="Maeda T."/>
            <person name="Kobayashi Y."/>
            <person name="Nakagawa T."/>
            <person name="Ezawa T."/>
            <person name="Yamaguchi K."/>
            <person name="Bino T."/>
            <person name="Nishimoto Y."/>
            <person name="Shigenobu S."/>
            <person name="Kawaguchi M."/>
        </authorList>
    </citation>
    <scope>NUCLEOTIDE SEQUENCE</scope>
    <source>
        <strain evidence="7">HR1</strain>
    </source>
</reference>
<dbReference type="InterPro" id="IPR003656">
    <property type="entry name" value="Znf_BED"/>
</dbReference>
<evidence type="ECO:0000256" key="2">
    <source>
        <dbReference type="ARBA" id="ARBA00022771"/>
    </source>
</evidence>
<feature type="compositionally biased region" description="Low complexity" evidence="5">
    <location>
        <begin position="48"/>
        <end position="59"/>
    </location>
</feature>
<dbReference type="GO" id="GO:0008270">
    <property type="term" value="F:zinc ion binding"/>
    <property type="evidence" value="ECO:0007669"/>
    <property type="project" value="UniProtKB-KW"/>
</dbReference>
<dbReference type="SMART" id="SM00614">
    <property type="entry name" value="ZnF_BED"/>
    <property type="match status" value="1"/>
</dbReference>
<protein>
    <submittedName>
        <fullName evidence="7">Zinc finger BED domain-containing protein RICESLEEPER 4-like</fullName>
    </submittedName>
</protein>
<organism evidence="7 8">
    <name type="scientific">Rhizophagus clarus</name>
    <dbReference type="NCBI Taxonomy" id="94130"/>
    <lineage>
        <taxon>Eukaryota</taxon>
        <taxon>Fungi</taxon>
        <taxon>Fungi incertae sedis</taxon>
        <taxon>Mucoromycota</taxon>
        <taxon>Glomeromycotina</taxon>
        <taxon>Glomeromycetes</taxon>
        <taxon>Glomerales</taxon>
        <taxon>Glomeraceae</taxon>
        <taxon>Rhizophagus</taxon>
    </lineage>
</organism>
<evidence type="ECO:0000256" key="5">
    <source>
        <dbReference type="SAM" id="MobiDB-lite"/>
    </source>
</evidence>
<dbReference type="GO" id="GO:0003677">
    <property type="term" value="F:DNA binding"/>
    <property type="evidence" value="ECO:0007669"/>
    <property type="project" value="InterPro"/>
</dbReference>
<keyword evidence="1" id="KW-0479">Metal-binding</keyword>
<evidence type="ECO:0000313" key="8">
    <source>
        <dbReference type="Proteomes" id="UP000615446"/>
    </source>
</evidence>
<feature type="domain" description="BED-type" evidence="6">
    <location>
        <begin position="85"/>
        <end position="138"/>
    </location>
</feature>
<feature type="compositionally biased region" description="Pro residues" evidence="5">
    <location>
        <begin position="60"/>
        <end position="69"/>
    </location>
</feature>
<name>A0A8H3MK80_9GLOM</name>
<dbReference type="SUPFAM" id="SSF53098">
    <property type="entry name" value="Ribonuclease H-like"/>
    <property type="match status" value="1"/>
</dbReference>
<feature type="compositionally biased region" description="Basic and acidic residues" evidence="5">
    <location>
        <begin position="71"/>
        <end position="81"/>
    </location>
</feature>
<accession>A0A8H3MK80</accession>
<sequence>MSDYEFYYDEYQESEYNEEENETTDNERNVQEFSQEPFQESPREESPQEPFQESPQEPFQEPPQEPFQEPPQEHSQEEDNLKKAKTYSDTWQYFNTRDPQHPTKVVCKKCNHTYSKSTGISTLKEHLKKVHESIIGDDDFEQKELASSVNQKIGEYWNIINQQTLVSTVLDPRYKLSLFEVGASAAEAVSAVTSLLANYHHVTIPENRDVDESETPHQYFQRLKKRRLNYNETSRRSSIASSVSSVSNVSDELDRYLALQVDENCTLNNISIVNEYSDANDLPEFLDLFEHFLRYMYGI</sequence>
<dbReference type="SUPFAM" id="SSF57667">
    <property type="entry name" value="beta-beta-alpha zinc fingers"/>
    <property type="match status" value="1"/>
</dbReference>
<keyword evidence="3" id="KW-0862">Zinc</keyword>
<evidence type="ECO:0000256" key="1">
    <source>
        <dbReference type="ARBA" id="ARBA00022723"/>
    </source>
</evidence>
<dbReference type="PROSITE" id="PS50808">
    <property type="entry name" value="ZF_BED"/>
    <property type="match status" value="1"/>
</dbReference>
<dbReference type="AlphaFoldDB" id="A0A8H3MK80"/>
<dbReference type="Pfam" id="PF02892">
    <property type="entry name" value="zf-BED"/>
    <property type="match status" value="1"/>
</dbReference>
<dbReference type="Proteomes" id="UP000615446">
    <property type="component" value="Unassembled WGS sequence"/>
</dbReference>
<evidence type="ECO:0000256" key="3">
    <source>
        <dbReference type="ARBA" id="ARBA00022833"/>
    </source>
</evidence>
<comment type="caution">
    <text evidence="7">The sequence shown here is derived from an EMBL/GenBank/DDBJ whole genome shotgun (WGS) entry which is preliminary data.</text>
</comment>